<feature type="chain" id="PRO_5020431689" description="VWFA domain-containing protein" evidence="2">
    <location>
        <begin position="27"/>
        <end position="384"/>
    </location>
</feature>
<dbReference type="Pfam" id="PF00092">
    <property type="entry name" value="VWA"/>
    <property type="match status" value="1"/>
</dbReference>
<dbReference type="PROSITE" id="PS51257">
    <property type="entry name" value="PROKAR_LIPOPROTEIN"/>
    <property type="match status" value="1"/>
</dbReference>
<dbReference type="OrthoDB" id="5500971at2"/>
<reference evidence="4 5" key="1">
    <citation type="submission" date="2015-09" db="EMBL/GenBank/DDBJ databases">
        <title>Sorangium comparison.</title>
        <authorList>
            <person name="Zaburannyi N."/>
            <person name="Bunk B."/>
            <person name="Overmann J."/>
            <person name="Mueller R."/>
        </authorList>
    </citation>
    <scope>NUCLEOTIDE SEQUENCE [LARGE SCALE GENOMIC DNA]</scope>
    <source>
        <strain evidence="4 5">So ceGT47</strain>
    </source>
</reference>
<dbReference type="Gene3D" id="3.40.50.410">
    <property type="entry name" value="von Willebrand factor, type A domain"/>
    <property type="match status" value="1"/>
</dbReference>
<dbReference type="EMBL" id="CP012670">
    <property type="protein sequence ID" value="AUX20369.1"/>
    <property type="molecule type" value="Genomic_DNA"/>
</dbReference>
<name>A0A4P2PUN1_SORCE</name>
<keyword evidence="2" id="KW-0732">Signal</keyword>
<evidence type="ECO:0000259" key="3">
    <source>
        <dbReference type="PROSITE" id="PS50234"/>
    </source>
</evidence>
<dbReference type="SUPFAM" id="SSF53300">
    <property type="entry name" value="vWA-like"/>
    <property type="match status" value="1"/>
</dbReference>
<accession>A0A4P2PUN1</accession>
<organism evidence="4 5">
    <name type="scientific">Sorangium cellulosum</name>
    <name type="common">Polyangium cellulosum</name>
    <dbReference type="NCBI Taxonomy" id="56"/>
    <lineage>
        <taxon>Bacteria</taxon>
        <taxon>Pseudomonadati</taxon>
        <taxon>Myxococcota</taxon>
        <taxon>Polyangia</taxon>
        <taxon>Polyangiales</taxon>
        <taxon>Polyangiaceae</taxon>
        <taxon>Sorangium</taxon>
    </lineage>
</organism>
<feature type="signal peptide" evidence="2">
    <location>
        <begin position="1"/>
        <end position="26"/>
    </location>
</feature>
<protein>
    <recommendedName>
        <fullName evidence="3">VWFA domain-containing protein</fullName>
    </recommendedName>
</protein>
<feature type="domain" description="VWFA" evidence="3">
    <location>
        <begin position="100"/>
        <end position="290"/>
    </location>
</feature>
<evidence type="ECO:0000313" key="4">
    <source>
        <dbReference type="EMBL" id="AUX20369.1"/>
    </source>
</evidence>
<feature type="region of interest" description="Disordered" evidence="1">
    <location>
        <begin position="29"/>
        <end position="49"/>
    </location>
</feature>
<gene>
    <name evidence="4" type="ORF">SOCEGT47_008380</name>
</gene>
<dbReference type="RefSeq" id="WP_129345478.1">
    <property type="nucleotide sequence ID" value="NZ_CP012670.1"/>
</dbReference>
<evidence type="ECO:0000256" key="1">
    <source>
        <dbReference type="SAM" id="MobiDB-lite"/>
    </source>
</evidence>
<evidence type="ECO:0000313" key="5">
    <source>
        <dbReference type="Proteomes" id="UP000295781"/>
    </source>
</evidence>
<dbReference type="SMART" id="SM00327">
    <property type="entry name" value="VWA"/>
    <property type="match status" value="1"/>
</dbReference>
<dbReference type="PROSITE" id="PS50234">
    <property type="entry name" value="VWFA"/>
    <property type="match status" value="1"/>
</dbReference>
<sequence length="384" mass="38478">MSFRRHFVFAPFLIAAGLAPISGGCAATGDRGPAGTSTPDDAGSGGGAGVSGGGFGSGDITGGASLAEGGLGAAGAGEGELSDDASCAQTSAQATLLPLDMLILLDRSGSMLGSKWSGVTSAISRFVNDTASAGMNVGLTYFPRGAAGQNDCEHTSYEALAVPFGELPTNTSALTASIQDTSPSGGTPMRPALQGVLANATAYQDANPSHKVIVVLATDGDPSGCASNTVANTAELAQRALNYNGVQTYVIAVEGSTVSNLDQIAAAGGTTRAFDVTADVSAFSAKMAEIRASALPCELLVPEPPLGAILDQSRVAVRLASGSSGELEIPRADDQADCGAGPGWYYDNEALPKKIILCPASCTTVQATAHAKLDVLFGCEPKLN</sequence>
<evidence type="ECO:0000256" key="2">
    <source>
        <dbReference type="SAM" id="SignalP"/>
    </source>
</evidence>
<dbReference type="AlphaFoldDB" id="A0A4P2PUN1"/>
<dbReference type="CDD" id="cd00198">
    <property type="entry name" value="vWFA"/>
    <property type="match status" value="1"/>
</dbReference>
<dbReference type="InterPro" id="IPR002035">
    <property type="entry name" value="VWF_A"/>
</dbReference>
<dbReference type="Proteomes" id="UP000295781">
    <property type="component" value="Chromosome"/>
</dbReference>
<dbReference type="InterPro" id="IPR036465">
    <property type="entry name" value="vWFA_dom_sf"/>
</dbReference>
<proteinExistence type="predicted"/>